<dbReference type="AlphaFoldDB" id="W9Y255"/>
<accession>W9Y255</accession>
<gene>
    <name evidence="2" type="ORF">A1O3_03811</name>
</gene>
<proteinExistence type="inferred from homology"/>
<dbReference type="InterPro" id="IPR053714">
    <property type="entry name" value="Iso_Racemase_Enz_sf"/>
</dbReference>
<keyword evidence="3" id="KW-1185">Reference proteome</keyword>
<dbReference type="HOGENOM" id="CLU_053002_1_1_1"/>
<evidence type="ECO:0000313" key="3">
    <source>
        <dbReference type="Proteomes" id="UP000019478"/>
    </source>
</evidence>
<protein>
    <recommendedName>
        <fullName evidence="4">Asp/Glu/hydantoin racemase</fullName>
    </recommendedName>
</protein>
<dbReference type="Gene3D" id="3.40.50.12500">
    <property type="match status" value="1"/>
</dbReference>
<dbReference type="PANTHER" id="PTHR28047:SF5">
    <property type="entry name" value="PROTEIN DCG1"/>
    <property type="match status" value="1"/>
</dbReference>
<sequence length="262" mass="27764">MYNVLVVNPNGSTAITDTIKAGIDRYAPPHVSISYWTCIGGPPVLQSQADIDASTTTCLEKLVPLCPEYDGFLVACYADHSLVKALQAHVGAKPVTGIFEASIAAALDLGLPPPRHFRFAILTTGKPYEKQLEQGVMKILQQLEQGVMAVLQDADADGDGNGDDARFAGVVATGIGLADYEQPSRTAARAKMTEGVRRVLQLGNIGAICIGGVILHGTEHWVREICEAELGAAEAAQVVVVDQFQAGIQSLHRRLCCADGNA</sequence>
<evidence type="ECO:0008006" key="4">
    <source>
        <dbReference type="Google" id="ProtNLM"/>
    </source>
</evidence>
<dbReference type="Pfam" id="PF01177">
    <property type="entry name" value="Asp_Glu_race"/>
    <property type="match status" value="1"/>
</dbReference>
<dbReference type="eggNOG" id="ENOG502RZNN">
    <property type="taxonomic scope" value="Eukaryota"/>
</dbReference>
<dbReference type="InterPro" id="IPR015942">
    <property type="entry name" value="Asp/Glu/hydantoin_racemase"/>
</dbReference>
<organism evidence="2 3">
    <name type="scientific">Capronia epimyces CBS 606.96</name>
    <dbReference type="NCBI Taxonomy" id="1182542"/>
    <lineage>
        <taxon>Eukaryota</taxon>
        <taxon>Fungi</taxon>
        <taxon>Dikarya</taxon>
        <taxon>Ascomycota</taxon>
        <taxon>Pezizomycotina</taxon>
        <taxon>Eurotiomycetes</taxon>
        <taxon>Chaetothyriomycetidae</taxon>
        <taxon>Chaetothyriales</taxon>
        <taxon>Herpotrichiellaceae</taxon>
        <taxon>Capronia</taxon>
    </lineage>
</organism>
<dbReference type="GeneID" id="19167936"/>
<dbReference type="STRING" id="1182542.W9Y255"/>
<comment type="similarity">
    <text evidence="1">Belongs to the HyuE racemase family.</text>
</comment>
<dbReference type="EMBL" id="AMGY01000003">
    <property type="protein sequence ID" value="EXJ86857.1"/>
    <property type="molecule type" value="Genomic_DNA"/>
</dbReference>
<dbReference type="InterPro" id="IPR052186">
    <property type="entry name" value="Hydantoin_racemase-like"/>
</dbReference>
<evidence type="ECO:0000256" key="1">
    <source>
        <dbReference type="ARBA" id="ARBA00038414"/>
    </source>
</evidence>
<dbReference type="GO" id="GO:0047661">
    <property type="term" value="F:amino-acid racemase activity"/>
    <property type="evidence" value="ECO:0007669"/>
    <property type="project" value="InterPro"/>
</dbReference>
<dbReference type="RefSeq" id="XP_007732136.1">
    <property type="nucleotide sequence ID" value="XM_007733946.1"/>
</dbReference>
<dbReference type="Proteomes" id="UP000019478">
    <property type="component" value="Unassembled WGS sequence"/>
</dbReference>
<comment type="caution">
    <text evidence="2">The sequence shown here is derived from an EMBL/GenBank/DDBJ whole genome shotgun (WGS) entry which is preliminary data.</text>
</comment>
<reference evidence="2 3" key="1">
    <citation type="submission" date="2013-03" db="EMBL/GenBank/DDBJ databases">
        <title>The Genome Sequence of Capronia epimyces CBS 606.96.</title>
        <authorList>
            <consortium name="The Broad Institute Genomics Platform"/>
            <person name="Cuomo C."/>
            <person name="de Hoog S."/>
            <person name="Gorbushina A."/>
            <person name="Walker B."/>
            <person name="Young S.K."/>
            <person name="Zeng Q."/>
            <person name="Gargeya S."/>
            <person name="Fitzgerald M."/>
            <person name="Haas B."/>
            <person name="Abouelleil A."/>
            <person name="Allen A.W."/>
            <person name="Alvarado L."/>
            <person name="Arachchi H.M."/>
            <person name="Berlin A.M."/>
            <person name="Chapman S.B."/>
            <person name="Gainer-Dewar J."/>
            <person name="Goldberg J."/>
            <person name="Griggs A."/>
            <person name="Gujja S."/>
            <person name="Hansen M."/>
            <person name="Howarth C."/>
            <person name="Imamovic A."/>
            <person name="Ireland A."/>
            <person name="Larimer J."/>
            <person name="McCowan C."/>
            <person name="Murphy C."/>
            <person name="Pearson M."/>
            <person name="Poon T.W."/>
            <person name="Priest M."/>
            <person name="Roberts A."/>
            <person name="Saif S."/>
            <person name="Shea T."/>
            <person name="Sisk P."/>
            <person name="Sykes S."/>
            <person name="Wortman J."/>
            <person name="Nusbaum C."/>
            <person name="Birren B."/>
        </authorList>
    </citation>
    <scope>NUCLEOTIDE SEQUENCE [LARGE SCALE GENOMIC DNA]</scope>
    <source>
        <strain evidence="2 3">CBS 606.96</strain>
    </source>
</reference>
<evidence type="ECO:0000313" key="2">
    <source>
        <dbReference type="EMBL" id="EXJ86857.1"/>
    </source>
</evidence>
<dbReference type="OrthoDB" id="412018at2759"/>
<name>W9Y255_9EURO</name>
<dbReference type="PANTHER" id="PTHR28047">
    <property type="entry name" value="PROTEIN DCG1"/>
    <property type="match status" value="1"/>
</dbReference>